<reference evidence="2" key="1">
    <citation type="journal article" date="2023" name="Science">
        <title>Genome structures resolve the early diversification of teleost fishes.</title>
        <authorList>
            <person name="Parey E."/>
            <person name="Louis A."/>
            <person name="Montfort J."/>
            <person name="Bouchez O."/>
            <person name="Roques C."/>
            <person name="Iampietro C."/>
            <person name="Lluch J."/>
            <person name="Castinel A."/>
            <person name="Donnadieu C."/>
            <person name="Desvignes T."/>
            <person name="Floi Bucao C."/>
            <person name="Jouanno E."/>
            <person name="Wen M."/>
            <person name="Mejri S."/>
            <person name="Dirks R."/>
            <person name="Jansen H."/>
            <person name="Henkel C."/>
            <person name="Chen W.J."/>
            <person name="Zahm M."/>
            <person name="Cabau C."/>
            <person name="Klopp C."/>
            <person name="Thompson A.W."/>
            <person name="Robinson-Rechavi M."/>
            <person name="Braasch I."/>
            <person name="Lecointre G."/>
            <person name="Bobe J."/>
            <person name="Postlethwait J.H."/>
            <person name="Berthelot C."/>
            <person name="Roest Crollius H."/>
            <person name="Guiguen Y."/>
        </authorList>
    </citation>
    <scope>NUCLEOTIDE SEQUENCE</scope>
    <source>
        <strain evidence="2">WJC10195</strain>
    </source>
</reference>
<organism evidence="2 3">
    <name type="scientific">Synaphobranchus kaupii</name>
    <name type="common">Kaup's arrowtooth eel</name>
    <dbReference type="NCBI Taxonomy" id="118154"/>
    <lineage>
        <taxon>Eukaryota</taxon>
        <taxon>Metazoa</taxon>
        <taxon>Chordata</taxon>
        <taxon>Craniata</taxon>
        <taxon>Vertebrata</taxon>
        <taxon>Euteleostomi</taxon>
        <taxon>Actinopterygii</taxon>
        <taxon>Neopterygii</taxon>
        <taxon>Teleostei</taxon>
        <taxon>Anguilliformes</taxon>
        <taxon>Synaphobranchidae</taxon>
        <taxon>Synaphobranchus</taxon>
    </lineage>
</organism>
<name>A0A9Q1JC29_SYNKA</name>
<accession>A0A9Q1JC29</accession>
<comment type="caution">
    <text evidence="2">The sequence shown here is derived from an EMBL/GenBank/DDBJ whole genome shotgun (WGS) entry which is preliminary data.</text>
</comment>
<dbReference type="AlphaFoldDB" id="A0A9Q1JC29"/>
<feature type="compositionally biased region" description="Basic and acidic residues" evidence="1">
    <location>
        <begin position="18"/>
        <end position="39"/>
    </location>
</feature>
<feature type="region of interest" description="Disordered" evidence="1">
    <location>
        <begin position="1"/>
        <end position="56"/>
    </location>
</feature>
<evidence type="ECO:0000313" key="3">
    <source>
        <dbReference type="Proteomes" id="UP001152622"/>
    </source>
</evidence>
<dbReference type="Proteomes" id="UP001152622">
    <property type="component" value="Chromosome 1"/>
</dbReference>
<gene>
    <name evidence="2" type="ORF">SKAU_G00009960</name>
</gene>
<evidence type="ECO:0000313" key="2">
    <source>
        <dbReference type="EMBL" id="KAJ8380218.1"/>
    </source>
</evidence>
<sequence>MGSNVRSETSRLGFCGGTEHKKTPKPNRDDLATKQDYGSRGDLVPKPQALQTSGPQETSWLGRTVAMEAHDPEIKLRTIKETGGDN</sequence>
<proteinExistence type="predicted"/>
<dbReference type="EMBL" id="JAINUF010000001">
    <property type="protein sequence ID" value="KAJ8380218.1"/>
    <property type="molecule type" value="Genomic_DNA"/>
</dbReference>
<evidence type="ECO:0000256" key="1">
    <source>
        <dbReference type="SAM" id="MobiDB-lite"/>
    </source>
</evidence>
<protein>
    <submittedName>
        <fullName evidence="2">Uncharacterized protein</fullName>
    </submittedName>
</protein>
<keyword evidence="3" id="KW-1185">Reference proteome</keyword>